<dbReference type="InterPro" id="IPR052200">
    <property type="entry name" value="Protoporphyrinogen_IX_DH"/>
</dbReference>
<dbReference type="PATRIC" id="fig|46506.5.peg.363"/>
<dbReference type="RefSeq" id="WP_224200144.1">
    <property type="nucleotide sequence ID" value="NZ_CP081913.1"/>
</dbReference>
<feature type="domain" description="Flavodoxin" evidence="1">
    <location>
        <begin position="4"/>
        <end position="82"/>
    </location>
</feature>
<reference evidence="2 3" key="1">
    <citation type="journal article" date="2016" name="BMC Genomics">
        <title>Type VI secretion systems of human gut Bacteroidales segregate into three genetic architectures, two of which are contained on mobile genetic elements.</title>
        <authorList>
            <person name="Coyne M.J."/>
            <person name="Roelofs K.G."/>
            <person name="Comstock L.E."/>
        </authorList>
    </citation>
    <scope>NUCLEOTIDE SEQUENCE [LARGE SCALE GENOMIC DNA]</scope>
    <source>
        <strain evidence="2 3">CL09T03C01</strain>
    </source>
</reference>
<keyword evidence="3" id="KW-1185">Reference proteome</keyword>
<dbReference type="PANTHER" id="PTHR38030:SF2">
    <property type="entry name" value="PROTOPORPHYRINOGEN IX DEHYDROGENASE [QUINONE]"/>
    <property type="match status" value="1"/>
</dbReference>
<dbReference type="AlphaFoldDB" id="A0A108TDH7"/>
<evidence type="ECO:0000313" key="2">
    <source>
        <dbReference type="EMBL" id="KWR57796.1"/>
    </source>
</evidence>
<proteinExistence type="predicted"/>
<organism evidence="2 3">
    <name type="scientific">Bacteroides stercoris</name>
    <dbReference type="NCBI Taxonomy" id="46506"/>
    <lineage>
        <taxon>Bacteria</taxon>
        <taxon>Pseudomonadati</taxon>
        <taxon>Bacteroidota</taxon>
        <taxon>Bacteroidia</taxon>
        <taxon>Bacteroidales</taxon>
        <taxon>Bacteroidaceae</taxon>
        <taxon>Bacteroides</taxon>
    </lineage>
</organism>
<dbReference type="EMBL" id="LRGC01000001">
    <property type="protein sequence ID" value="KWR57796.1"/>
    <property type="molecule type" value="Genomic_DNA"/>
</dbReference>
<dbReference type="Gene3D" id="3.40.50.360">
    <property type="match status" value="1"/>
</dbReference>
<dbReference type="PANTHER" id="PTHR38030">
    <property type="entry name" value="PROTOPORPHYRINOGEN IX DEHYDROGENASE [MENAQUINONE]"/>
    <property type="match status" value="1"/>
</dbReference>
<comment type="caution">
    <text evidence="2">The sequence shown here is derived from an EMBL/GenBank/DDBJ whole genome shotgun (WGS) entry which is preliminary data.</text>
</comment>
<dbReference type="GO" id="GO:0006783">
    <property type="term" value="P:heme biosynthetic process"/>
    <property type="evidence" value="ECO:0007669"/>
    <property type="project" value="TreeGrafter"/>
</dbReference>
<dbReference type="Pfam" id="PF12724">
    <property type="entry name" value="Flavodoxin_5"/>
    <property type="match status" value="1"/>
</dbReference>
<accession>A0A108TDH7</accession>
<protein>
    <submittedName>
        <fullName evidence="2">Flavodoxin</fullName>
    </submittedName>
</protein>
<dbReference type="InterPro" id="IPR026816">
    <property type="entry name" value="Flavodoxin_dom"/>
</dbReference>
<dbReference type="Proteomes" id="UP000056419">
    <property type="component" value="Unassembled WGS sequence"/>
</dbReference>
<sequence length="146" mass="16543">MRIVIFYSSTYNGNTLKIAESIAVTLSADLITIETKISDFDLSQYDLIGISSAIHFGQHAIRLQRFVSALPLQGKNIFIFSTRCRPFLGNYHRTLKNIIKQKKTHLIDEFSCVGFDRTSPWVLIVSFHMPIPTAICTNNSRQFSGN</sequence>
<evidence type="ECO:0000313" key="3">
    <source>
        <dbReference type="Proteomes" id="UP000056419"/>
    </source>
</evidence>
<evidence type="ECO:0000259" key="1">
    <source>
        <dbReference type="Pfam" id="PF12724"/>
    </source>
</evidence>
<gene>
    <name evidence="2" type="ORF">AA415_00339</name>
</gene>
<dbReference type="GO" id="GO:0010181">
    <property type="term" value="F:FMN binding"/>
    <property type="evidence" value="ECO:0007669"/>
    <property type="project" value="TreeGrafter"/>
</dbReference>
<dbReference type="GO" id="GO:0070819">
    <property type="term" value="F:menaquinone-dependent protoporphyrinogen oxidase activity"/>
    <property type="evidence" value="ECO:0007669"/>
    <property type="project" value="TreeGrafter"/>
</dbReference>
<name>A0A108TDH7_BACSE</name>
<dbReference type="InterPro" id="IPR029039">
    <property type="entry name" value="Flavoprotein-like_sf"/>
</dbReference>
<dbReference type="SUPFAM" id="SSF52218">
    <property type="entry name" value="Flavoproteins"/>
    <property type="match status" value="1"/>
</dbReference>
<dbReference type="STRING" id="46506.AA415_00339"/>